<dbReference type="PANTHER" id="PTHR33643:SF1">
    <property type="entry name" value="UREASE ACCESSORY PROTEIN D"/>
    <property type="match status" value="1"/>
</dbReference>
<evidence type="ECO:0000256" key="1">
    <source>
        <dbReference type="ARBA" id="ARBA00007177"/>
    </source>
</evidence>
<dbReference type="Pfam" id="PF01774">
    <property type="entry name" value="UreD"/>
    <property type="match status" value="1"/>
</dbReference>
<protein>
    <recommendedName>
        <fullName evidence="3">Urease accessory protein UreD</fullName>
    </recommendedName>
</protein>
<evidence type="ECO:0000313" key="5">
    <source>
        <dbReference type="Proteomes" id="UP001627408"/>
    </source>
</evidence>
<keyword evidence="3" id="KW-0996">Nickel insertion</keyword>
<comment type="similarity">
    <text evidence="1 3">Belongs to the UreD family.</text>
</comment>
<comment type="subunit">
    <text evidence="3">UreD, UreF and UreG form a complex that acts as a GTP-hydrolysis-dependent molecular chaperone, activating the urease apoprotein by helping to assemble the nickel containing metallocenter of UreC. The UreE protein probably delivers the nickel.</text>
</comment>
<evidence type="ECO:0000256" key="3">
    <source>
        <dbReference type="HAMAP-Rule" id="MF_01384"/>
    </source>
</evidence>
<proteinExistence type="inferred from homology"/>
<sequence>MPLTTTRPTQPRAIGSVRLSTKTQGSQSVLDGLYQQGAAKAVFPRANKGLTAVLLNTSGGVTGGDRFTYEAAAGTGTHLTLTTQACERAYRAQPGEVGRINTTLRIADGGSLWWLPQETLIFDGCALERRLVCEITGSGTALIVEPICIGRLAMGEAQVQGQIRDRISITRNGAPLVQDAWVLRGNMAEQMKHAASGGGAAAMVSLTYIAPNAEAQLDPLRALLPDTGGASLLRPDVLVLRLLAPSGYHLRRHLLPILDHLTHGEMPLCWRL</sequence>
<organism evidence="4 5">
    <name type="scientific">Tateyamaria armeniaca</name>
    <dbReference type="NCBI Taxonomy" id="2518930"/>
    <lineage>
        <taxon>Bacteria</taxon>
        <taxon>Pseudomonadati</taxon>
        <taxon>Pseudomonadota</taxon>
        <taxon>Alphaproteobacteria</taxon>
        <taxon>Rhodobacterales</taxon>
        <taxon>Roseobacteraceae</taxon>
        <taxon>Tateyamaria</taxon>
    </lineage>
</organism>
<evidence type="ECO:0000313" key="4">
    <source>
        <dbReference type="EMBL" id="MFL4470413.1"/>
    </source>
</evidence>
<dbReference type="RefSeq" id="WP_407592269.1">
    <property type="nucleotide sequence ID" value="NZ_JBHDIY010000002.1"/>
</dbReference>
<keyword evidence="2 3" id="KW-0143">Chaperone</keyword>
<dbReference type="HAMAP" id="MF_01384">
    <property type="entry name" value="UreD"/>
    <property type="match status" value="1"/>
</dbReference>
<reference evidence="4 5" key="1">
    <citation type="submission" date="2024-08" db="EMBL/GenBank/DDBJ databases">
        <title>Tateyamaria sp. nov., isolated from marine algae.</title>
        <authorList>
            <person name="Choi B.J."/>
            <person name="Kim J.M."/>
            <person name="Lee J.K."/>
            <person name="Choi D.G."/>
            <person name="Bayburt H."/>
            <person name="Baek J.H."/>
            <person name="Han D.M."/>
            <person name="Jeon C.O."/>
        </authorList>
    </citation>
    <scope>NUCLEOTIDE SEQUENCE [LARGE SCALE GENOMIC DNA]</scope>
    <source>
        <strain evidence="4 5">KMU-156</strain>
    </source>
</reference>
<dbReference type="InterPro" id="IPR002669">
    <property type="entry name" value="UreD"/>
</dbReference>
<keyword evidence="5" id="KW-1185">Reference proteome</keyword>
<dbReference type="Proteomes" id="UP001627408">
    <property type="component" value="Unassembled WGS sequence"/>
</dbReference>
<comment type="subcellular location">
    <subcellularLocation>
        <location evidence="3">Cytoplasm</location>
    </subcellularLocation>
</comment>
<accession>A0ABW8UTF3</accession>
<dbReference type="PANTHER" id="PTHR33643">
    <property type="entry name" value="UREASE ACCESSORY PROTEIN D"/>
    <property type="match status" value="1"/>
</dbReference>
<dbReference type="EMBL" id="JBHDIY010000002">
    <property type="protein sequence ID" value="MFL4470413.1"/>
    <property type="molecule type" value="Genomic_DNA"/>
</dbReference>
<keyword evidence="3" id="KW-0963">Cytoplasm</keyword>
<name>A0ABW8UTF3_9RHOB</name>
<evidence type="ECO:0000256" key="2">
    <source>
        <dbReference type="ARBA" id="ARBA00023186"/>
    </source>
</evidence>
<gene>
    <name evidence="3" type="primary">ureD</name>
    <name evidence="4" type="ORF">ACERZ8_11195</name>
</gene>
<comment type="function">
    <text evidence="3">Required for maturation of urease via the functional incorporation of the urease nickel metallocenter.</text>
</comment>
<comment type="caution">
    <text evidence="4">The sequence shown here is derived from an EMBL/GenBank/DDBJ whole genome shotgun (WGS) entry which is preliminary data.</text>
</comment>